<organism evidence="1 2">
    <name type="scientific">Conexibacter arvalis</name>
    <dbReference type="NCBI Taxonomy" id="912552"/>
    <lineage>
        <taxon>Bacteria</taxon>
        <taxon>Bacillati</taxon>
        <taxon>Actinomycetota</taxon>
        <taxon>Thermoleophilia</taxon>
        <taxon>Solirubrobacterales</taxon>
        <taxon>Conexibacteraceae</taxon>
        <taxon>Conexibacter</taxon>
    </lineage>
</organism>
<reference evidence="1 2" key="1">
    <citation type="submission" date="2020-08" db="EMBL/GenBank/DDBJ databases">
        <title>Genomic Encyclopedia of Archaeal and Bacterial Type Strains, Phase II (KMG-II): from individual species to whole genera.</title>
        <authorList>
            <person name="Goeker M."/>
        </authorList>
    </citation>
    <scope>NUCLEOTIDE SEQUENCE [LARGE SCALE GENOMIC DNA]</scope>
    <source>
        <strain evidence="1 2">DSM 23288</strain>
    </source>
</reference>
<comment type="caution">
    <text evidence="1">The sequence shown here is derived from an EMBL/GenBank/DDBJ whole genome shotgun (WGS) entry which is preliminary data.</text>
</comment>
<name>A0A840I9A1_9ACTN</name>
<proteinExistence type="predicted"/>
<dbReference type="Proteomes" id="UP000585272">
    <property type="component" value="Unassembled WGS sequence"/>
</dbReference>
<evidence type="ECO:0000313" key="1">
    <source>
        <dbReference type="EMBL" id="MBB4661142.1"/>
    </source>
</evidence>
<gene>
    <name evidence="1" type="ORF">BDZ31_000715</name>
</gene>
<evidence type="ECO:0000313" key="2">
    <source>
        <dbReference type="Proteomes" id="UP000585272"/>
    </source>
</evidence>
<accession>A0A840I9A1</accession>
<keyword evidence="2" id="KW-1185">Reference proteome</keyword>
<dbReference type="AlphaFoldDB" id="A0A840I9A1"/>
<protein>
    <submittedName>
        <fullName evidence="1">Uncharacterized protein</fullName>
    </submittedName>
</protein>
<dbReference type="EMBL" id="JACHNU010000001">
    <property type="protein sequence ID" value="MBB4661142.1"/>
    <property type="molecule type" value="Genomic_DNA"/>
</dbReference>
<sequence length="35" mass="4287">MFRKKEPIEWPPEAYRWEWIDAFGDTITPDSYTPI</sequence>